<dbReference type="Proteomes" id="UP001215231">
    <property type="component" value="Chromosome"/>
</dbReference>
<protein>
    <submittedName>
        <fullName evidence="3">Uncharacterized protein</fullName>
    </submittedName>
</protein>
<evidence type="ECO:0000313" key="3">
    <source>
        <dbReference type="EMBL" id="WDE13535.1"/>
    </source>
</evidence>
<accession>A0ABY7VIH6</accession>
<keyword evidence="4" id="KW-1185">Reference proteome</keyword>
<sequence length="456" mass="52751">MPADIMTLEEFKDASSHWSQRRKGHKHLVKIDNALSSYHAIAKNKIEQRISSLKQVMDIARQYADAKKLFVWQDTRRKRKIDAAEAVYNQAVVKIKYLKEALLAEKRLPAMFGAGNKTPLQKANSAMGRWAATIKQIRGLQRYIGKPDDGRQLHEHYWREAIDPLHTNWKNPNNNQVFREWKKARYEDNTTLLSFYRWLETQTDEDISRLTRNVGILTTTYLDEEGREQYRLFFQNRLIKYLKSPAEMLPWDSKNNSTNFCGKGWAIFVMSPEGKLYAATHNTATGWFHASFLGGKPVKAAGEIYVKNGIPLVITDKSGHYKPQFANLCQAVREMNRNGIDISQLQIWSRWTDPDSGKIFTGNDGMRASGIWYMAIDAERYINTGNRDYAMIFDFAIKSGSSGKIKTATPQRLMMSEEQQKEYDEYPIMEVANRGKHHFRGCSIDQYSKAARVFRF</sequence>
<dbReference type="RefSeq" id="WP_274053920.1">
    <property type="nucleotide sequence ID" value="NZ_CP059693.1"/>
</dbReference>
<name>A0ABY7VIH6_9GAMM</name>
<dbReference type="EMBL" id="CP059693">
    <property type="protein sequence ID" value="WDE13535.1"/>
    <property type="molecule type" value="Genomic_DNA"/>
</dbReference>
<dbReference type="PANTHER" id="PTHR31250:SF27">
    <property type="entry name" value="IQ DOMAIN-CONTAINING PROTEIN IQM5"/>
    <property type="match status" value="1"/>
</dbReference>
<gene>
    <name evidence="3" type="ORF">H3N35_08905</name>
</gene>
<organism evidence="3 4">
    <name type="scientific">Thalassomonas haliotis</name>
    <dbReference type="NCBI Taxonomy" id="485448"/>
    <lineage>
        <taxon>Bacteria</taxon>
        <taxon>Pseudomonadati</taxon>
        <taxon>Pseudomonadota</taxon>
        <taxon>Gammaproteobacteria</taxon>
        <taxon>Alteromonadales</taxon>
        <taxon>Colwelliaceae</taxon>
        <taxon>Thalassomonas</taxon>
    </lineage>
</organism>
<comment type="subcellular location">
    <subcellularLocation>
        <location evidence="1">Cytoplasm</location>
    </subcellularLocation>
</comment>
<dbReference type="PANTHER" id="PTHR31250">
    <property type="entry name" value="IQ DOMAIN-CONTAINING PROTEIN IQM3"/>
    <property type="match status" value="1"/>
</dbReference>
<proteinExistence type="predicted"/>
<keyword evidence="2" id="KW-0963">Cytoplasm</keyword>
<dbReference type="InterPro" id="IPR044159">
    <property type="entry name" value="IQM"/>
</dbReference>
<evidence type="ECO:0000313" key="4">
    <source>
        <dbReference type="Proteomes" id="UP001215231"/>
    </source>
</evidence>
<reference evidence="3 4" key="1">
    <citation type="journal article" date="2022" name="Mar. Drugs">
        <title>Bioassay-Guided Fractionation Leads to the Detection of Cholic Acid Generated by the Rare Thalassomonas sp.</title>
        <authorList>
            <person name="Pheiffer F."/>
            <person name="Schneider Y.K."/>
            <person name="Hansen E.H."/>
            <person name="Andersen J.H."/>
            <person name="Isaksson J."/>
            <person name="Busche T."/>
            <person name="R C."/>
            <person name="Kalinowski J."/>
            <person name="Zyl L.V."/>
            <person name="Trindade M."/>
        </authorList>
    </citation>
    <scope>NUCLEOTIDE SEQUENCE [LARGE SCALE GENOMIC DNA]</scope>
    <source>
        <strain evidence="3 4">A5K-61T</strain>
    </source>
</reference>
<evidence type="ECO:0000256" key="1">
    <source>
        <dbReference type="ARBA" id="ARBA00004496"/>
    </source>
</evidence>
<evidence type="ECO:0000256" key="2">
    <source>
        <dbReference type="ARBA" id="ARBA00022490"/>
    </source>
</evidence>